<keyword evidence="1" id="KW-0175">Coiled coil</keyword>
<organism evidence="3 4">
    <name type="scientific">Trypanosoma vivax (strain Y486)</name>
    <dbReference type="NCBI Taxonomy" id="1055687"/>
    <lineage>
        <taxon>Eukaryota</taxon>
        <taxon>Discoba</taxon>
        <taxon>Euglenozoa</taxon>
        <taxon>Kinetoplastea</taxon>
        <taxon>Metakinetoplastina</taxon>
        <taxon>Trypanosomatida</taxon>
        <taxon>Trypanosomatidae</taxon>
        <taxon>Trypanosoma</taxon>
        <taxon>Duttonella</taxon>
    </lineage>
</organism>
<name>F9WUR6_TRYVY</name>
<evidence type="ECO:0000313" key="4">
    <source>
        <dbReference type="Proteomes" id="UP000009027"/>
    </source>
</evidence>
<keyword evidence="4" id="KW-1185">Reference proteome</keyword>
<dbReference type="EMBL" id="CAEX01007429">
    <property type="protein sequence ID" value="CCD21315.1"/>
    <property type="molecule type" value="Genomic_DNA"/>
</dbReference>
<feature type="region of interest" description="Disordered" evidence="2">
    <location>
        <begin position="391"/>
        <end position="433"/>
    </location>
</feature>
<proteinExistence type="predicted"/>
<feature type="coiled-coil region" evidence="1">
    <location>
        <begin position="24"/>
        <end position="51"/>
    </location>
</feature>
<dbReference type="Proteomes" id="UP000009027">
    <property type="component" value="Unassembled WGS sequence"/>
</dbReference>
<evidence type="ECO:0000313" key="3">
    <source>
        <dbReference type="EMBL" id="CCD21315.1"/>
    </source>
</evidence>
<accession>F9WUR6</accession>
<evidence type="ECO:0000256" key="2">
    <source>
        <dbReference type="SAM" id="MobiDB-lite"/>
    </source>
</evidence>
<feature type="compositionally biased region" description="Low complexity" evidence="2">
    <location>
        <begin position="395"/>
        <end position="413"/>
    </location>
</feature>
<protein>
    <submittedName>
        <fullName evidence="3">Uncharacterized protein</fullName>
    </submittedName>
</protein>
<gene>
    <name evidence="3" type="ORF">TvY486_0042260</name>
</gene>
<reference evidence="3 4" key="1">
    <citation type="journal article" date="2012" name="Proc. Natl. Acad. Sci. U.S.A.">
        <title>Antigenic diversity is generated by distinct evolutionary mechanisms in African trypanosome species.</title>
        <authorList>
            <person name="Jackson A.P."/>
            <person name="Berry A."/>
            <person name="Aslett M."/>
            <person name="Allison H.C."/>
            <person name="Burton P."/>
            <person name="Vavrova-Anderson J."/>
            <person name="Brown R."/>
            <person name="Browne H."/>
            <person name="Corton N."/>
            <person name="Hauser H."/>
            <person name="Gamble J."/>
            <person name="Gilderthorp R."/>
            <person name="Marcello L."/>
            <person name="McQuillan J."/>
            <person name="Otto T.D."/>
            <person name="Quail M.A."/>
            <person name="Sanders M.J."/>
            <person name="van Tonder A."/>
            <person name="Ginger M.L."/>
            <person name="Field M.C."/>
            <person name="Barry J.D."/>
            <person name="Hertz-Fowler C."/>
            <person name="Berriman M."/>
        </authorList>
    </citation>
    <scope>NUCLEOTIDE SEQUENCE</scope>
    <source>
        <strain evidence="3 4">Y486</strain>
    </source>
</reference>
<feature type="compositionally biased region" description="Basic and acidic residues" evidence="2">
    <location>
        <begin position="420"/>
        <end position="433"/>
    </location>
</feature>
<dbReference type="AlphaFoldDB" id="F9WUR6"/>
<evidence type="ECO:0000256" key="1">
    <source>
        <dbReference type="SAM" id="Coils"/>
    </source>
</evidence>
<sequence length="491" mass="53170">MFRNEWRGLAEGGPALFQQCEAARSRIHEERQNMQAQFASANDEAGDLRQRACQLEGQNRQMLGHAKSLQGADGVLATANGHSKAGRFRKAMEMRGLGAQRTEPAAAQVGGNGFSCAHSRRTAAPKEDNAPPAQNVGFQRIRASRDELCERPSQLGEKIREHEGARGRLMATPPEHFLTACRGTFPIQPRPGFRGKARGNQWGYGQGPLVRPAARKARVGRAGVFMVGGVSFKRPAKTRAPRRSRALWRQKALEERRARHQARLGAQGWHGPRRVRCDASAAGERGAAAQRVALRWPAALFGSKKRAAATETTNPGATWYWIPPPRKTDSTATKPVALRSPMPGEGRWAAAEEAARSFGRRGGALGNASPTPKPLEASANDAVVIKAPRRDPHLAASASASEASRAAEGMRAGQARGQRVRNEALFRPHETRRGVSERSAPLFIAGLGLVKSSGAQGHCCRRWGAGGRRLSFSFWAFGARERGMPQGGRGQ</sequence>
<dbReference type="VEuPathDB" id="TriTrypDB:TvY486_0042260"/>